<proteinExistence type="predicted"/>
<evidence type="ECO:0000256" key="1">
    <source>
        <dbReference type="SAM" id="Coils"/>
    </source>
</evidence>
<keyword evidence="3" id="KW-1185">Reference proteome</keyword>
<organism evidence="2 3">
    <name type="scientific">Mycena metata</name>
    <dbReference type="NCBI Taxonomy" id="1033252"/>
    <lineage>
        <taxon>Eukaryota</taxon>
        <taxon>Fungi</taxon>
        <taxon>Dikarya</taxon>
        <taxon>Basidiomycota</taxon>
        <taxon>Agaricomycotina</taxon>
        <taxon>Agaricomycetes</taxon>
        <taxon>Agaricomycetidae</taxon>
        <taxon>Agaricales</taxon>
        <taxon>Marasmiineae</taxon>
        <taxon>Mycenaceae</taxon>
        <taxon>Mycena</taxon>
    </lineage>
</organism>
<name>A0AAD7HKS3_9AGAR</name>
<feature type="coiled-coil region" evidence="1">
    <location>
        <begin position="91"/>
        <end position="171"/>
    </location>
</feature>
<dbReference type="Proteomes" id="UP001215598">
    <property type="component" value="Unassembled WGS sequence"/>
</dbReference>
<sequence length="477" mass="53000">MKFTKMLFGFASSFKSAVCKTSSRVQEFVSSRSDIVELCFQLAAHQATVKSLLVLVVDLEQTVGQMAEHAEEVSAAGCDLADVVEVQAAEIEAWMAYVEELLEEVQGYKEKRMWFEGELQEKDERIASLQAEVAKLAAAYDDEQVHVSKQMRNREKTISEQQVEIAALRARSTVEQTQIKDKIAKAAEYLLETHTTRERADRRTIETQADKILALSKTITASEVSAAASLADQTAKDAATVASTQGLRKKVRALEGKISAYRDSDARATAQLAEHTNTIASQVEEISRLTADVKNLNSRAVESAAQAVAKQLHVTEQVKHLERRVAEREEELERRRRAAKETVKHLADRHVKELADARASYMAIELDASMGDLNPTSANISTSSVCIDKSVSRCIRQSYDGNFSINCGYHFATQFIVHVNSPFAQASIAAPAPFVRDQRKIVRRGGNSIVTPLLLPGWPALRSREEDNRSPKRARRI</sequence>
<protein>
    <submittedName>
        <fullName evidence="2">Uncharacterized protein</fullName>
    </submittedName>
</protein>
<gene>
    <name evidence="2" type="ORF">B0H16DRAFT_1473116</name>
</gene>
<evidence type="ECO:0000313" key="2">
    <source>
        <dbReference type="EMBL" id="KAJ7722971.1"/>
    </source>
</evidence>
<evidence type="ECO:0000313" key="3">
    <source>
        <dbReference type="Proteomes" id="UP001215598"/>
    </source>
</evidence>
<reference evidence="2" key="1">
    <citation type="submission" date="2023-03" db="EMBL/GenBank/DDBJ databases">
        <title>Massive genome expansion in bonnet fungi (Mycena s.s.) driven by repeated elements and novel gene families across ecological guilds.</title>
        <authorList>
            <consortium name="Lawrence Berkeley National Laboratory"/>
            <person name="Harder C.B."/>
            <person name="Miyauchi S."/>
            <person name="Viragh M."/>
            <person name="Kuo A."/>
            <person name="Thoen E."/>
            <person name="Andreopoulos B."/>
            <person name="Lu D."/>
            <person name="Skrede I."/>
            <person name="Drula E."/>
            <person name="Henrissat B."/>
            <person name="Morin E."/>
            <person name="Kohler A."/>
            <person name="Barry K."/>
            <person name="LaButti K."/>
            <person name="Morin E."/>
            <person name="Salamov A."/>
            <person name="Lipzen A."/>
            <person name="Mereny Z."/>
            <person name="Hegedus B."/>
            <person name="Baldrian P."/>
            <person name="Stursova M."/>
            <person name="Weitz H."/>
            <person name="Taylor A."/>
            <person name="Grigoriev I.V."/>
            <person name="Nagy L.G."/>
            <person name="Martin F."/>
            <person name="Kauserud H."/>
        </authorList>
    </citation>
    <scope>NUCLEOTIDE SEQUENCE</scope>
    <source>
        <strain evidence="2">CBHHK182m</strain>
    </source>
</reference>
<comment type="caution">
    <text evidence="2">The sequence shown here is derived from an EMBL/GenBank/DDBJ whole genome shotgun (WGS) entry which is preliminary data.</text>
</comment>
<feature type="coiled-coil region" evidence="1">
    <location>
        <begin position="279"/>
        <end position="349"/>
    </location>
</feature>
<keyword evidence="1" id="KW-0175">Coiled coil</keyword>
<dbReference type="EMBL" id="JARKIB010000215">
    <property type="protein sequence ID" value="KAJ7722971.1"/>
    <property type="molecule type" value="Genomic_DNA"/>
</dbReference>
<accession>A0AAD7HKS3</accession>
<dbReference type="AlphaFoldDB" id="A0AAD7HKS3"/>